<dbReference type="Gene3D" id="1.25.40.10">
    <property type="entry name" value="Tetratricopeptide repeat domain"/>
    <property type="match status" value="2"/>
</dbReference>
<dbReference type="InterPro" id="IPR019734">
    <property type="entry name" value="TPR_rpt"/>
</dbReference>
<dbReference type="PANTHER" id="PTHR45588">
    <property type="entry name" value="TPR DOMAIN-CONTAINING PROTEIN"/>
    <property type="match status" value="1"/>
</dbReference>
<evidence type="ECO:0000313" key="2">
    <source>
        <dbReference type="Proteomes" id="UP000321479"/>
    </source>
</evidence>
<accession>A0A5B8UWY5</accession>
<evidence type="ECO:0008006" key="3">
    <source>
        <dbReference type="Google" id="ProtNLM"/>
    </source>
</evidence>
<reference evidence="1 2" key="1">
    <citation type="journal article" date="2017" name="Curr. Microbiol.">
        <title>Mucilaginibacter ginsenosidivorans sp. nov., Isolated from Soil of Ginseng Field.</title>
        <authorList>
            <person name="Kim M.M."/>
            <person name="Siddiqi M.Z."/>
            <person name="Im W.T."/>
        </authorList>
    </citation>
    <scope>NUCLEOTIDE SEQUENCE [LARGE SCALE GENOMIC DNA]</scope>
    <source>
        <strain evidence="1 2">Gsoil 3017</strain>
    </source>
</reference>
<dbReference type="InterPro" id="IPR011990">
    <property type="entry name" value="TPR-like_helical_dom_sf"/>
</dbReference>
<dbReference type="AlphaFoldDB" id="A0A5B8UWY5"/>
<dbReference type="OrthoDB" id="9778494at2"/>
<proteinExistence type="predicted"/>
<evidence type="ECO:0000313" key="1">
    <source>
        <dbReference type="EMBL" id="QEC63418.1"/>
    </source>
</evidence>
<dbReference type="PANTHER" id="PTHR45588:SF1">
    <property type="entry name" value="WW DOMAIN-CONTAINING PROTEIN"/>
    <property type="match status" value="1"/>
</dbReference>
<sequence>MKLRSTILPLILLALLLFSAQPSGYHLEKQETISSQTYFKAYTVKAALCVPLIDSASDIPALTGWGNYKWKISNASDSAQFYFNQGINMYYGFHSIEAIASFTKATHLDPNCAMAWYGKALAEGPTINYPNGYRPPSDALEAAIKSKELSTNCTAVEKDLINAIQQRYSSDTTIAVIDLRKKYADAMQAVYEKHNTNADVITLYADALLLLHPWDLYAHDFTPKPWTPKIRTLLEHAIALSPKNPGANHYYIHTMEASATPQLALKSAHMLDTLMPGVSHVTHMPSHIYIRTGYYKQGIKNNDRAVAGYDNYLKQYAAVQNNAPLYALHNMHMGINCAQMAGNYKKAISGAIELQNAIPSDYLALKSADGNYIQYLYMQPILTNLRFGKWDNILKSQVADSLTYCGVLQHFAKGIAYSRKGDVASAQQELRLLEKQIQDKVLDSALDNFSPFREPATVAKLILEGVIAEEQKQYGLAINYLQQAVKAEDHIIYDEPRDWAIPARQYLANVLVKAGKYEEATAVLKHDLVINPKNGWSLTGLKAAYTRTGNVKALAGVNAQLKDAFSIKDTEISNVVF</sequence>
<name>A0A5B8UWY5_9SPHI</name>
<dbReference type="KEGG" id="mgin:FRZ54_12805"/>
<keyword evidence="2" id="KW-1185">Reference proteome</keyword>
<gene>
    <name evidence="1" type="ORF">FRZ54_12805</name>
</gene>
<organism evidence="1 2">
    <name type="scientific">Mucilaginibacter ginsenosidivorans</name>
    <dbReference type="NCBI Taxonomy" id="398053"/>
    <lineage>
        <taxon>Bacteria</taxon>
        <taxon>Pseudomonadati</taxon>
        <taxon>Bacteroidota</taxon>
        <taxon>Sphingobacteriia</taxon>
        <taxon>Sphingobacteriales</taxon>
        <taxon>Sphingobacteriaceae</taxon>
        <taxon>Mucilaginibacter</taxon>
    </lineage>
</organism>
<dbReference type="EMBL" id="CP042436">
    <property type="protein sequence ID" value="QEC63418.1"/>
    <property type="molecule type" value="Genomic_DNA"/>
</dbReference>
<dbReference type="SUPFAM" id="SSF48452">
    <property type="entry name" value="TPR-like"/>
    <property type="match status" value="2"/>
</dbReference>
<dbReference type="RefSeq" id="WP_147031994.1">
    <property type="nucleotide sequence ID" value="NZ_CP042436.1"/>
</dbReference>
<dbReference type="SMART" id="SM00028">
    <property type="entry name" value="TPR"/>
    <property type="match status" value="3"/>
</dbReference>
<protein>
    <recommendedName>
        <fullName evidence="3">Tetratricopeptide repeat protein</fullName>
    </recommendedName>
</protein>
<dbReference type="Proteomes" id="UP000321479">
    <property type="component" value="Chromosome"/>
</dbReference>